<keyword evidence="2" id="KW-0472">Membrane</keyword>
<protein>
    <submittedName>
        <fullName evidence="3">Uncharacterized protein</fullName>
    </submittedName>
</protein>
<organism evidence="3 4">
    <name type="scientific">Polyplosphaeria fusca</name>
    <dbReference type="NCBI Taxonomy" id="682080"/>
    <lineage>
        <taxon>Eukaryota</taxon>
        <taxon>Fungi</taxon>
        <taxon>Dikarya</taxon>
        <taxon>Ascomycota</taxon>
        <taxon>Pezizomycotina</taxon>
        <taxon>Dothideomycetes</taxon>
        <taxon>Pleosporomycetidae</taxon>
        <taxon>Pleosporales</taxon>
        <taxon>Tetraplosphaeriaceae</taxon>
        <taxon>Polyplosphaeria</taxon>
    </lineage>
</organism>
<evidence type="ECO:0000256" key="1">
    <source>
        <dbReference type="SAM" id="MobiDB-lite"/>
    </source>
</evidence>
<dbReference type="Proteomes" id="UP000799444">
    <property type="component" value="Unassembled WGS sequence"/>
</dbReference>
<dbReference type="EMBL" id="ML996097">
    <property type="protein sequence ID" value="KAF2741489.1"/>
    <property type="molecule type" value="Genomic_DNA"/>
</dbReference>
<keyword evidence="4" id="KW-1185">Reference proteome</keyword>
<sequence length="349" mass="38174">MSTSHCYTQLHTHCTPCTTGLRVQSRKWTLRRTISERPFSKMISSKKWQSWAEERYIFMLLFFAAAAYSAQLVYGLFGIRLINTDAYANVSSFFGPGTYLAWWFTATSLLMKGMVDDPPDGNITYHRKAHWEIGTDFLCTVGYVAAAAIWTIVRTIWQDHAELEACLIVLEAGADLSLMHVAATSTRKFSRVLMSLLVAYGITMHQVQPVAVLVAVALGSSSTTATPTADTLTASSTAPTATPGSTSLTASSASVITTAIHYDSNFRLATGVDLFLVAFLSTVWTIAEFPLKGTLRRRVIALLLAACWIFDNALGNYKIMPRTGTKLLSLDQLASLGGAAIVIGWSWKS</sequence>
<feature type="transmembrane region" description="Helical" evidence="2">
    <location>
        <begin position="268"/>
        <end position="287"/>
    </location>
</feature>
<name>A0A9P4R9D1_9PLEO</name>
<keyword evidence="2" id="KW-0812">Transmembrane</keyword>
<evidence type="ECO:0000313" key="4">
    <source>
        <dbReference type="Proteomes" id="UP000799444"/>
    </source>
</evidence>
<reference evidence="3" key="1">
    <citation type="journal article" date="2020" name="Stud. Mycol.">
        <title>101 Dothideomycetes genomes: a test case for predicting lifestyles and emergence of pathogens.</title>
        <authorList>
            <person name="Haridas S."/>
            <person name="Albert R."/>
            <person name="Binder M."/>
            <person name="Bloem J."/>
            <person name="Labutti K."/>
            <person name="Salamov A."/>
            <person name="Andreopoulos B."/>
            <person name="Baker S."/>
            <person name="Barry K."/>
            <person name="Bills G."/>
            <person name="Bluhm B."/>
            <person name="Cannon C."/>
            <person name="Castanera R."/>
            <person name="Culley D."/>
            <person name="Daum C."/>
            <person name="Ezra D."/>
            <person name="Gonzalez J."/>
            <person name="Henrissat B."/>
            <person name="Kuo A."/>
            <person name="Liang C."/>
            <person name="Lipzen A."/>
            <person name="Lutzoni F."/>
            <person name="Magnuson J."/>
            <person name="Mondo S."/>
            <person name="Nolan M."/>
            <person name="Ohm R."/>
            <person name="Pangilinan J."/>
            <person name="Park H.-J."/>
            <person name="Ramirez L."/>
            <person name="Alfaro M."/>
            <person name="Sun H."/>
            <person name="Tritt A."/>
            <person name="Yoshinaga Y."/>
            <person name="Zwiers L.-H."/>
            <person name="Turgeon B."/>
            <person name="Goodwin S."/>
            <person name="Spatafora J."/>
            <person name="Crous P."/>
            <person name="Grigoriev I."/>
        </authorList>
    </citation>
    <scope>NUCLEOTIDE SEQUENCE</scope>
    <source>
        <strain evidence="3">CBS 125425</strain>
    </source>
</reference>
<comment type="caution">
    <text evidence="3">The sequence shown here is derived from an EMBL/GenBank/DDBJ whole genome shotgun (WGS) entry which is preliminary data.</text>
</comment>
<feature type="region of interest" description="Disordered" evidence="1">
    <location>
        <begin position="224"/>
        <end position="245"/>
    </location>
</feature>
<dbReference type="OrthoDB" id="10296170at2759"/>
<gene>
    <name evidence="3" type="ORF">EJ04DRAFT_4878</name>
</gene>
<evidence type="ECO:0000256" key="2">
    <source>
        <dbReference type="SAM" id="Phobius"/>
    </source>
</evidence>
<keyword evidence="2" id="KW-1133">Transmembrane helix</keyword>
<feature type="transmembrane region" description="Helical" evidence="2">
    <location>
        <begin position="56"/>
        <end position="74"/>
    </location>
</feature>
<proteinExistence type="predicted"/>
<feature type="transmembrane region" description="Helical" evidence="2">
    <location>
        <begin position="86"/>
        <end position="104"/>
    </location>
</feature>
<dbReference type="AlphaFoldDB" id="A0A9P4R9D1"/>
<evidence type="ECO:0000313" key="3">
    <source>
        <dbReference type="EMBL" id="KAF2741489.1"/>
    </source>
</evidence>
<accession>A0A9P4R9D1</accession>